<gene>
    <name evidence="1" type="ORF">EKD16_25510</name>
</gene>
<reference evidence="1 2" key="1">
    <citation type="submission" date="2019-02" db="EMBL/GenBank/DDBJ databases">
        <authorList>
            <person name="Khodamoradi S."/>
            <person name="Hahnke R.L."/>
            <person name="Kaempfer P."/>
            <person name="Schumann P."/>
            <person name="Rohde M."/>
            <person name="Steinert M."/>
            <person name="Luzhetskyy A."/>
            <person name="Wink J."/>
            <person name="Ruckert C."/>
        </authorList>
    </citation>
    <scope>NUCLEOTIDE SEQUENCE [LARGE SCALE GENOMIC DNA]</scope>
    <source>
        <strain evidence="1 2">M2</strain>
        <plasmid evidence="2">phim2</plasmid>
    </source>
</reference>
<proteinExistence type="predicted"/>
<dbReference type="EMBL" id="CP036456">
    <property type="protein sequence ID" value="QBI56842.1"/>
    <property type="molecule type" value="Genomic_DNA"/>
</dbReference>
<dbReference type="RefSeq" id="WP_131103003.1">
    <property type="nucleotide sequence ID" value="NZ_CP036456.1"/>
</dbReference>
<organism evidence="1 2">
    <name type="scientific">Streptomonospora litoralis</name>
    <dbReference type="NCBI Taxonomy" id="2498135"/>
    <lineage>
        <taxon>Bacteria</taxon>
        <taxon>Bacillati</taxon>
        <taxon>Actinomycetota</taxon>
        <taxon>Actinomycetes</taxon>
        <taxon>Streptosporangiales</taxon>
        <taxon>Nocardiopsidaceae</taxon>
        <taxon>Streptomonospora</taxon>
    </lineage>
</organism>
<dbReference type="GeneID" id="39493831"/>
<protein>
    <submittedName>
        <fullName evidence="1">Uncharacterized protein</fullName>
    </submittedName>
</protein>
<evidence type="ECO:0000313" key="1">
    <source>
        <dbReference type="EMBL" id="QBI56842.1"/>
    </source>
</evidence>
<geneLocation type="plasmid" evidence="2">
    <name>phim2</name>
</geneLocation>
<dbReference type="KEGG" id="strr:EKD16_25510"/>
<sequence>MTPRNSGDESLAPATDGFKRYGPVDDESTVVVLVTALGHPRFGHTVPVTLALRARAYGLTATHTHDGRLLLRTHSLDLTGPLHARKRFARACNRYTSAANRPQLRRRRSRDEVRRLLADLPATAPTGARE</sequence>
<dbReference type="Proteomes" id="UP000292235">
    <property type="component" value="Plasmid phiM2"/>
</dbReference>
<keyword evidence="1" id="KW-0614">Plasmid</keyword>
<dbReference type="AlphaFoldDB" id="A0A4V0ZKF9"/>
<keyword evidence="2" id="KW-1185">Reference proteome</keyword>
<name>A0A4V0ZKF9_9ACTN</name>
<evidence type="ECO:0000313" key="2">
    <source>
        <dbReference type="Proteomes" id="UP000292235"/>
    </source>
</evidence>
<accession>A0A4V0ZKF9</accession>